<proteinExistence type="predicted"/>
<dbReference type="EMBL" id="WHVB01000004">
    <property type="protein sequence ID" value="KAF8483666.1"/>
    <property type="molecule type" value="Genomic_DNA"/>
</dbReference>
<organism evidence="1 2">
    <name type="scientific">Russula ochroleuca</name>
    <dbReference type="NCBI Taxonomy" id="152965"/>
    <lineage>
        <taxon>Eukaryota</taxon>
        <taxon>Fungi</taxon>
        <taxon>Dikarya</taxon>
        <taxon>Basidiomycota</taxon>
        <taxon>Agaricomycotina</taxon>
        <taxon>Agaricomycetes</taxon>
        <taxon>Russulales</taxon>
        <taxon>Russulaceae</taxon>
        <taxon>Russula</taxon>
    </lineage>
</organism>
<reference evidence="1" key="1">
    <citation type="submission" date="2019-10" db="EMBL/GenBank/DDBJ databases">
        <authorList>
            <consortium name="DOE Joint Genome Institute"/>
            <person name="Kuo A."/>
            <person name="Miyauchi S."/>
            <person name="Kiss E."/>
            <person name="Drula E."/>
            <person name="Kohler A."/>
            <person name="Sanchez-Garcia M."/>
            <person name="Andreopoulos B."/>
            <person name="Barry K.W."/>
            <person name="Bonito G."/>
            <person name="Buee M."/>
            <person name="Carver A."/>
            <person name="Chen C."/>
            <person name="Cichocki N."/>
            <person name="Clum A."/>
            <person name="Culley D."/>
            <person name="Crous P.W."/>
            <person name="Fauchery L."/>
            <person name="Girlanda M."/>
            <person name="Hayes R."/>
            <person name="Keri Z."/>
            <person name="LaButti K."/>
            <person name="Lipzen A."/>
            <person name="Lombard V."/>
            <person name="Magnuson J."/>
            <person name="Maillard F."/>
            <person name="Morin E."/>
            <person name="Murat C."/>
            <person name="Nolan M."/>
            <person name="Ohm R."/>
            <person name="Pangilinan J."/>
            <person name="Pereira M."/>
            <person name="Perotto S."/>
            <person name="Peter M."/>
            <person name="Riley R."/>
            <person name="Sitrit Y."/>
            <person name="Stielow B."/>
            <person name="Szollosi G."/>
            <person name="Zifcakova L."/>
            <person name="Stursova M."/>
            <person name="Spatafora J.W."/>
            <person name="Tedersoo L."/>
            <person name="Vaario L.-M."/>
            <person name="Yamada A."/>
            <person name="Yan M."/>
            <person name="Wang P."/>
            <person name="Xu J."/>
            <person name="Bruns T."/>
            <person name="Baldrian P."/>
            <person name="Vilgalys R."/>
            <person name="Henrissat B."/>
            <person name="Grigoriev I.V."/>
            <person name="Hibbett D."/>
            <person name="Nagy L.G."/>
            <person name="Martin F.M."/>
        </authorList>
    </citation>
    <scope>NUCLEOTIDE SEQUENCE</scope>
    <source>
        <strain evidence="1">Prilba</strain>
    </source>
</reference>
<name>A0A9P5TC34_9AGAM</name>
<dbReference type="AlphaFoldDB" id="A0A9P5TC34"/>
<comment type="caution">
    <text evidence="1">The sequence shown here is derived from an EMBL/GenBank/DDBJ whole genome shotgun (WGS) entry which is preliminary data.</text>
</comment>
<evidence type="ECO:0000313" key="2">
    <source>
        <dbReference type="Proteomes" id="UP000759537"/>
    </source>
</evidence>
<dbReference type="InterPro" id="IPR023375">
    <property type="entry name" value="ADC_dom_sf"/>
</dbReference>
<sequence>MDAPPTHPSPPTDIPFFPPPWDFKAELYLFTTLLKPVQREDPTLQGLPPGSYNPSETVHPSGLAPVNGAPQWKGGLSYIVIVRYLDSPIGPYDELIAVTDGFANPFEKRATAGRITNIYVNSRKSVWHGRTNWNIQKHLARFEFIPTDSTTTVKVFLPDAEVPFFSASITDSSIPAIPLPAFLLNPFMRIVQPPLLASNPPDIEVASTKDEWVSVTPEYSGRWCPAYIQPSEGGSELYGDGVHYPRTKVFWIGAKFSGSIHLAGGDKFSGKDE</sequence>
<dbReference type="SUPFAM" id="SSF160104">
    <property type="entry name" value="Acetoacetate decarboxylase-like"/>
    <property type="match status" value="1"/>
</dbReference>
<keyword evidence="2" id="KW-1185">Reference proteome</keyword>
<reference evidence="1" key="2">
    <citation type="journal article" date="2020" name="Nat. Commun.">
        <title>Large-scale genome sequencing of mycorrhizal fungi provides insights into the early evolution of symbiotic traits.</title>
        <authorList>
            <person name="Miyauchi S."/>
            <person name="Kiss E."/>
            <person name="Kuo A."/>
            <person name="Drula E."/>
            <person name="Kohler A."/>
            <person name="Sanchez-Garcia M."/>
            <person name="Morin E."/>
            <person name="Andreopoulos B."/>
            <person name="Barry K.W."/>
            <person name="Bonito G."/>
            <person name="Buee M."/>
            <person name="Carver A."/>
            <person name="Chen C."/>
            <person name="Cichocki N."/>
            <person name="Clum A."/>
            <person name="Culley D."/>
            <person name="Crous P.W."/>
            <person name="Fauchery L."/>
            <person name="Girlanda M."/>
            <person name="Hayes R.D."/>
            <person name="Keri Z."/>
            <person name="LaButti K."/>
            <person name="Lipzen A."/>
            <person name="Lombard V."/>
            <person name="Magnuson J."/>
            <person name="Maillard F."/>
            <person name="Murat C."/>
            <person name="Nolan M."/>
            <person name="Ohm R.A."/>
            <person name="Pangilinan J."/>
            <person name="Pereira M.F."/>
            <person name="Perotto S."/>
            <person name="Peter M."/>
            <person name="Pfister S."/>
            <person name="Riley R."/>
            <person name="Sitrit Y."/>
            <person name="Stielow J.B."/>
            <person name="Szollosi G."/>
            <person name="Zifcakova L."/>
            <person name="Stursova M."/>
            <person name="Spatafora J.W."/>
            <person name="Tedersoo L."/>
            <person name="Vaario L.M."/>
            <person name="Yamada A."/>
            <person name="Yan M."/>
            <person name="Wang P."/>
            <person name="Xu J."/>
            <person name="Bruns T."/>
            <person name="Baldrian P."/>
            <person name="Vilgalys R."/>
            <person name="Dunand C."/>
            <person name="Henrissat B."/>
            <person name="Grigoriev I.V."/>
            <person name="Hibbett D."/>
            <person name="Nagy L.G."/>
            <person name="Martin F.M."/>
        </authorList>
    </citation>
    <scope>NUCLEOTIDE SEQUENCE</scope>
    <source>
        <strain evidence="1">Prilba</strain>
    </source>
</reference>
<dbReference type="PANTHER" id="PTHR40518:SF1">
    <property type="entry name" value="ACETOACETATE DECARBOXYLASE"/>
    <property type="match status" value="1"/>
</dbReference>
<gene>
    <name evidence="1" type="ORF">DFH94DRAFT_319751</name>
</gene>
<accession>A0A9P5TC34</accession>
<dbReference type="PANTHER" id="PTHR40518">
    <property type="entry name" value="ACETOACETATE DECARBOXYLASE"/>
    <property type="match status" value="1"/>
</dbReference>
<dbReference type="OrthoDB" id="9970474at2759"/>
<dbReference type="Gene3D" id="2.40.400.10">
    <property type="entry name" value="Acetoacetate decarboxylase-like"/>
    <property type="match status" value="1"/>
</dbReference>
<protein>
    <submittedName>
        <fullName evidence="1">Uncharacterized protein</fullName>
    </submittedName>
</protein>
<evidence type="ECO:0000313" key="1">
    <source>
        <dbReference type="EMBL" id="KAF8483666.1"/>
    </source>
</evidence>
<dbReference type="Proteomes" id="UP000759537">
    <property type="component" value="Unassembled WGS sequence"/>
</dbReference>